<evidence type="ECO:0000256" key="1">
    <source>
        <dbReference type="SAM" id="SignalP"/>
    </source>
</evidence>
<evidence type="ECO:0000313" key="3">
    <source>
        <dbReference type="EMBL" id="MYZ48677.1"/>
    </source>
</evidence>
<evidence type="ECO:0000313" key="4">
    <source>
        <dbReference type="Proteomes" id="UP000773614"/>
    </source>
</evidence>
<keyword evidence="1" id="KW-0732">Signal</keyword>
<dbReference type="EMBL" id="SPKJ01000045">
    <property type="protein sequence ID" value="MYZ48677.1"/>
    <property type="molecule type" value="Genomic_DNA"/>
</dbReference>
<comment type="caution">
    <text evidence="3">The sequence shown here is derived from an EMBL/GenBank/DDBJ whole genome shotgun (WGS) entry which is preliminary data.</text>
</comment>
<name>A0A964T695_9HYPH</name>
<evidence type="ECO:0000259" key="2">
    <source>
        <dbReference type="Pfam" id="PF13629"/>
    </source>
</evidence>
<gene>
    <name evidence="3" type="ORF">E4O86_13250</name>
</gene>
<dbReference type="AlphaFoldDB" id="A0A964T695"/>
<dbReference type="Proteomes" id="UP000773614">
    <property type="component" value="Unassembled WGS sequence"/>
</dbReference>
<sequence>MAVEDKELAMRIIEARLVRRAARSLVVAGALFAAGAARADTIDVTIDFAKILKLDKPAATLVIGNPGIADATVGDDKTVVLTGKAAGTTNLIILDDKGQEIANEIVRVSSDVRQLTTVFYGSKRQSFSCSPQCEQVISVGDEKEAFDRAKAQIQGRQEFSGAR</sequence>
<proteinExistence type="predicted"/>
<reference evidence="3" key="1">
    <citation type="submission" date="2019-03" db="EMBL/GenBank/DDBJ databases">
        <title>Afifella sp. nov., isolated from activated sludge.</title>
        <authorList>
            <person name="Li Q."/>
            <person name="Liu Y."/>
        </authorList>
    </citation>
    <scope>NUCLEOTIDE SEQUENCE</scope>
    <source>
        <strain evidence="3">L72</strain>
    </source>
</reference>
<organism evidence="3 4">
    <name type="scientific">Propylenella binzhouense</name>
    <dbReference type="NCBI Taxonomy" id="2555902"/>
    <lineage>
        <taxon>Bacteria</taxon>
        <taxon>Pseudomonadati</taxon>
        <taxon>Pseudomonadota</taxon>
        <taxon>Alphaproteobacteria</taxon>
        <taxon>Hyphomicrobiales</taxon>
        <taxon>Propylenellaceae</taxon>
        <taxon>Propylenella</taxon>
    </lineage>
</organism>
<feature type="chain" id="PRO_5038114551" description="Pilus formation protein N-terminal domain-containing protein" evidence="1">
    <location>
        <begin position="40"/>
        <end position="163"/>
    </location>
</feature>
<feature type="signal peptide" evidence="1">
    <location>
        <begin position="1"/>
        <end position="39"/>
    </location>
</feature>
<accession>A0A964T695</accession>
<feature type="domain" description="Pilus formation protein N-terminal" evidence="2">
    <location>
        <begin position="39"/>
        <end position="109"/>
    </location>
</feature>
<protein>
    <recommendedName>
        <fullName evidence="2">Pilus formation protein N-terminal domain-containing protein</fullName>
    </recommendedName>
</protein>
<dbReference type="Pfam" id="PF13629">
    <property type="entry name" value="T2SS-T3SS_pil_N"/>
    <property type="match status" value="1"/>
</dbReference>
<keyword evidence="4" id="KW-1185">Reference proteome</keyword>
<dbReference type="InterPro" id="IPR032789">
    <property type="entry name" value="T2SS-T3SS_pil_N"/>
</dbReference>